<evidence type="ECO:0000256" key="4">
    <source>
        <dbReference type="PIRSR" id="PIRSR004846-1"/>
    </source>
</evidence>
<dbReference type="GO" id="GO:0015689">
    <property type="term" value="P:molybdate ion transport"/>
    <property type="evidence" value="ECO:0007669"/>
    <property type="project" value="InterPro"/>
</dbReference>
<dbReference type="InterPro" id="IPR044084">
    <property type="entry name" value="AvModA-like_subst-bd"/>
</dbReference>
<dbReference type="AlphaFoldDB" id="A0A162WGL0"/>
<proteinExistence type="inferred from homology"/>
<dbReference type="PANTHER" id="PTHR30632">
    <property type="entry name" value="MOLYBDATE-BINDING PERIPLASMIC PROTEIN"/>
    <property type="match status" value="1"/>
</dbReference>
<dbReference type="OrthoDB" id="9785015at2"/>
<keyword evidence="4" id="KW-0500">Molybdenum</keyword>
<dbReference type="RefSeq" id="WP_066319933.1">
    <property type="nucleotide sequence ID" value="NZ_LQRT01000060.1"/>
</dbReference>
<accession>A0A162WGL0</accession>
<dbReference type="NCBIfam" id="TIGR01256">
    <property type="entry name" value="modA"/>
    <property type="match status" value="1"/>
</dbReference>
<dbReference type="GO" id="GO:0030973">
    <property type="term" value="F:molybdate ion binding"/>
    <property type="evidence" value="ECO:0007669"/>
    <property type="project" value="InterPro"/>
</dbReference>
<feature type="binding site" evidence="4">
    <location>
        <position position="167"/>
    </location>
    <ligand>
        <name>molybdate</name>
        <dbReference type="ChEBI" id="CHEBI:36264"/>
    </ligand>
</feature>
<dbReference type="PROSITE" id="PS51257">
    <property type="entry name" value="PROKAR_LIPOPROTEIN"/>
    <property type="match status" value="1"/>
</dbReference>
<dbReference type="Gene3D" id="3.40.190.10">
    <property type="entry name" value="Periplasmic binding protein-like II"/>
    <property type="match status" value="2"/>
</dbReference>
<organism evidence="5 6">
    <name type="scientific">Aquimarina aggregata</name>
    <dbReference type="NCBI Taxonomy" id="1642818"/>
    <lineage>
        <taxon>Bacteria</taxon>
        <taxon>Pseudomonadati</taxon>
        <taxon>Bacteroidota</taxon>
        <taxon>Flavobacteriia</taxon>
        <taxon>Flavobacteriales</taxon>
        <taxon>Flavobacteriaceae</taxon>
        <taxon>Aquimarina</taxon>
    </lineage>
</organism>
<dbReference type="STRING" id="1642818.AWE51_18740"/>
<gene>
    <name evidence="5" type="ORF">AWE51_18740</name>
</gene>
<evidence type="ECO:0000256" key="3">
    <source>
        <dbReference type="ARBA" id="ARBA00022729"/>
    </source>
</evidence>
<feature type="binding site" evidence="4">
    <location>
        <position position="61"/>
    </location>
    <ligand>
        <name>molybdate</name>
        <dbReference type="ChEBI" id="CHEBI:36264"/>
    </ligand>
</feature>
<dbReference type="InterPro" id="IPR005950">
    <property type="entry name" value="ModA"/>
</dbReference>
<dbReference type="Pfam" id="PF13531">
    <property type="entry name" value="SBP_bac_11"/>
    <property type="match status" value="1"/>
</dbReference>
<dbReference type="Proteomes" id="UP000076715">
    <property type="component" value="Unassembled WGS sequence"/>
</dbReference>
<protein>
    <submittedName>
        <fullName evidence="5">Molybdenum ABC transporter substrate-binding protein</fullName>
    </submittedName>
</protein>
<evidence type="ECO:0000256" key="2">
    <source>
        <dbReference type="ARBA" id="ARBA00022723"/>
    </source>
</evidence>
<comment type="caution">
    <text evidence="5">The sequence shown here is derived from an EMBL/GenBank/DDBJ whole genome shotgun (WGS) entry which is preliminary data.</text>
</comment>
<keyword evidence="6" id="KW-1185">Reference proteome</keyword>
<dbReference type="EMBL" id="LQRT01000060">
    <property type="protein sequence ID" value="KZS38084.1"/>
    <property type="molecule type" value="Genomic_DNA"/>
</dbReference>
<keyword evidence="3" id="KW-0732">Signal</keyword>
<sequence>MKNFTQTILFFSFILSVGCSKKDHAKITVATAANMQFAIQEIVKSFTEQTGISCDIVIGSSGKLTAQIKEGAPYDIFISADTKYPKALYTQGFATNPPEIYAHGSLILWSISDTLRPNLKFLDKDYIQHIALANPKTAPYGEAAISVLKHYDIYPQIQNKLVYGESISQTNQFIVSGAAQVGFTTKSVVLSPQMKGKGNWISIPKNSYTPIAQAVILIQKEKVSKNATKFYEYLFSLKSEEILENFGYLVTEK</sequence>
<dbReference type="GO" id="GO:0046872">
    <property type="term" value="F:metal ion binding"/>
    <property type="evidence" value="ECO:0007669"/>
    <property type="project" value="UniProtKB-KW"/>
</dbReference>
<evidence type="ECO:0000313" key="6">
    <source>
        <dbReference type="Proteomes" id="UP000076715"/>
    </source>
</evidence>
<dbReference type="PANTHER" id="PTHR30632:SF14">
    <property type="entry name" value="TUNGSTATE_MOLYBDATE_CHROMATE-BINDING PROTEIN MODA"/>
    <property type="match status" value="1"/>
</dbReference>
<dbReference type="CDD" id="cd13539">
    <property type="entry name" value="PBP2_AvModA"/>
    <property type="match status" value="1"/>
</dbReference>
<dbReference type="SUPFAM" id="SSF53850">
    <property type="entry name" value="Periplasmic binding protein-like II"/>
    <property type="match status" value="1"/>
</dbReference>
<reference evidence="5 6" key="1">
    <citation type="submission" date="2016-01" db="EMBL/GenBank/DDBJ databases">
        <title>The draft genome sequence of Aquimarina sp. RZW4-3-2.</title>
        <authorList>
            <person name="Wang Y."/>
        </authorList>
    </citation>
    <scope>NUCLEOTIDE SEQUENCE [LARGE SCALE GENOMIC DNA]</scope>
    <source>
        <strain evidence="5 6">RZW4-3-2</strain>
    </source>
</reference>
<evidence type="ECO:0000256" key="1">
    <source>
        <dbReference type="ARBA" id="ARBA00009175"/>
    </source>
</evidence>
<keyword evidence="2 4" id="KW-0479">Metal-binding</keyword>
<comment type="similarity">
    <text evidence="1">Belongs to the bacterial solute-binding protein ModA family.</text>
</comment>
<dbReference type="InterPro" id="IPR050682">
    <property type="entry name" value="ModA/WtpA"/>
</dbReference>
<name>A0A162WGL0_9FLAO</name>
<evidence type="ECO:0000313" key="5">
    <source>
        <dbReference type="EMBL" id="KZS38084.1"/>
    </source>
</evidence>
<dbReference type="PIRSF" id="PIRSF004846">
    <property type="entry name" value="ModA"/>
    <property type="match status" value="1"/>
</dbReference>